<dbReference type="PROSITE" id="PS00321">
    <property type="entry name" value="RECA_1"/>
    <property type="match status" value="1"/>
</dbReference>
<protein>
    <recommendedName>
        <fullName evidence="2 7">Protein RecA</fullName>
    </recommendedName>
    <alternativeName>
        <fullName evidence="7">Recombinase A</fullName>
    </alternativeName>
</protein>
<dbReference type="PANTHER" id="PTHR45900:SF1">
    <property type="entry name" value="MITOCHONDRIAL DNA REPAIR PROTEIN RECA HOMOLOG-RELATED"/>
    <property type="match status" value="1"/>
</dbReference>
<dbReference type="RefSeq" id="WP_259258291.1">
    <property type="nucleotide sequence ID" value="NZ_JANTZM010000007.1"/>
</dbReference>
<sequence>MANLEEIRKRTEDIHDRLNKDGFDVQRFGDDPEDIPRIHTGSYKLDNILGGGWPEGRLIELFGVASSGKTTCAIHAVKEAQKEGEVCGYVDAEQSLDPVYAFDGIGADQQSLIFQQPDSGEQALQLVESMVEEGVGLVILDSVASLVPQAELDGDIGDDHVGLLARLMSQTLRKLSSTVKEAGATVIFVNQLRSTIGQMFGPDETTPGGRALKFYSSIRLRLAPSSHVKDGGETVANYINARCVKNKTAAPFKKDKLLIRYGEGLDRAFELAEHAEEAGAVEQAGSWYKIAGETICQGSEALRAFVRDNDAIEPDGDFPHNLGMRDRLARRIKQLKSGAIRQGEFINKEEQ</sequence>
<proteinExistence type="inferred from homology"/>
<dbReference type="InterPro" id="IPR020587">
    <property type="entry name" value="RecA_monomer-monomer_interface"/>
</dbReference>
<dbReference type="SUPFAM" id="SSF52540">
    <property type="entry name" value="P-loop containing nucleoside triphosphate hydrolases"/>
    <property type="match status" value="1"/>
</dbReference>
<keyword evidence="5 8" id="KW-0238">DNA-binding</keyword>
<dbReference type="AlphaFoldDB" id="A0AAW5P743"/>
<evidence type="ECO:0000256" key="3">
    <source>
        <dbReference type="ARBA" id="ARBA00022741"/>
    </source>
</evidence>
<dbReference type="InterPro" id="IPR049261">
    <property type="entry name" value="RecA-like_C"/>
</dbReference>
<keyword evidence="7" id="KW-0234">DNA repair</keyword>
<dbReference type="Proteomes" id="UP001155110">
    <property type="component" value="Unassembled WGS sequence"/>
</dbReference>
<keyword evidence="7" id="KW-0742">SOS response</keyword>
<organism evidence="11 12">
    <name type="scientific">Salinibacter ruber</name>
    <dbReference type="NCBI Taxonomy" id="146919"/>
    <lineage>
        <taxon>Bacteria</taxon>
        <taxon>Pseudomonadati</taxon>
        <taxon>Rhodothermota</taxon>
        <taxon>Rhodothermia</taxon>
        <taxon>Rhodothermales</taxon>
        <taxon>Salinibacteraceae</taxon>
        <taxon>Salinibacter</taxon>
    </lineage>
</organism>
<dbReference type="GO" id="GO:0006281">
    <property type="term" value="P:DNA repair"/>
    <property type="evidence" value="ECO:0007669"/>
    <property type="project" value="UniProtKB-KW"/>
</dbReference>
<dbReference type="PROSITE" id="PS50162">
    <property type="entry name" value="RECA_2"/>
    <property type="match status" value="1"/>
</dbReference>
<evidence type="ECO:0000256" key="1">
    <source>
        <dbReference type="ARBA" id="ARBA00009391"/>
    </source>
</evidence>
<gene>
    <name evidence="11" type="ORF">GGP99_001732</name>
</gene>
<evidence type="ECO:0000256" key="7">
    <source>
        <dbReference type="RuleBase" id="RU000526"/>
    </source>
</evidence>
<evidence type="ECO:0000313" key="11">
    <source>
        <dbReference type="EMBL" id="MCS4157768.1"/>
    </source>
</evidence>
<dbReference type="PRINTS" id="PR00142">
    <property type="entry name" value="RECA"/>
</dbReference>
<dbReference type="GO" id="GO:0005829">
    <property type="term" value="C:cytosol"/>
    <property type="evidence" value="ECO:0007669"/>
    <property type="project" value="TreeGrafter"/>
</dbReference>
<evidence type="ECO:0000256" key="4">
    <source>
        <dbReference type="ARBA" id="ARBA00022840"/>
    </source>
</evidence>
<dbReference type="Gene3D" id="3.40.50.300">
    <property type="entry name" value="P-loop containing nucleotide triphosphate hydrolases"/>
    <property type="match status" value="1"/>
</dbReference>
<dbReference type="InterPro" id="IPR023400">
    <property type="entry name" value="RecA_C_sf"/>
</dbReference>
<evidence type="ECO:0000256" key="2">
    <source>
        <dbReference type="ARBA" id="ARBA00015553"/>
    </source>
</evidence>
<evidence type="ECO:0000256" key="6">
    <source>
        <dbReference type="ARBA" id="ARBA00023172"/>
    </source>
</evidence>
<dbReference type="InterPro" id="IPR020588">
    <property type="entry name" value="RecA_ATP-bd"/>
</dbReference>
<keyword evidence="8" id="KW-0227">DNA damage</keyword>
<keyword evidence="3 8" id="KW-0547">Nucleotide-binding</keyword>
<evidence type="ECO:0000256" key="8">
    <source>
        <dbReference type="RuleBase" id="RU004527"/>
    </source>
</evidence>
<dbReference type="SMART" id="SM00382">
    <property type="entry name" value="AAA"/>
    <property type="match status" value="1"/>
</dbReference>
<reference evidence="11" key="1">
    <citation type="submission" date="2022-08" db="EMBL/GenBank/DDBJ databases">
        <title>Genomic Encyclopedia of Type Strains, Phase V (KMG-V): Genome sequencing to study the core and pangenomes of soil and plant-associated prokaryotes.</title>
        <authorList>
            <person name="Whitman W."/>
        </authorList>
    </citation>
    <scope>NUCLEOTIDE SEQUENCE</scope>
    <source>
        <strain evidence="11">SP3002</strain>
    </source>
</reference>
<dbReference type="EMBL" id="JANTZM010000007">
    <property type="protein sequence ID" value="MCS4157768.1"/>
    <property type="molecule type" value="Genomic_DNA"/>
</dbReference>
<feature type="domain" description="RecA family profile 1" evidence="9">
    <location>
        <begin position="34"/>
        <end position="192"/>
    </location>
</feature>
<comment type="similarity">
    <text evidence="1 8">Belongs to the RecA family.</text>
</comment>
<evidence type="ECO:0000313" key="12">
    <source>
        <dbReference type="Proteomes" id="UP001155110"/>
    </source>
</evidence>
<dbReference type="CDD" id="cd00983">
    <property type="entry name" value="RecA"/>
    <property type="match status" value="1"/>
</dbReference>
<dbReference type="InterPro" id="IPR049428">
    <property type="entry name" value="RecA-like_N"/>
</dbReference>
<comment type="function">
    <text evidence="7">Can catalyze the hydrolysis of ATP in the presence of single-stranded DNA, the ATP-dependent uptake of single-stranded DNA by duplex DNA, and the ATP-dependent hybridization of homologous single-stranded DNAs.</text>
</comment>
<dbReference type="InterPro" id="IPR027417">
    <property type="entry name" value="P-loop_NTPase"/>
</dbReference>
<feature type="domain" description="RecA family profile 2" evidence="10">
    <location>
        <begin position="197"/>
        <end position="270"/>
    </location>
</feature>
<dbReference type="GO" id="GO:0006310">
    <property type="term" value="P:DNA recombination"/>
    <property type="evidence" value="ECO:0007669"/>
    <property type="project" value="UniProtKB-KW"/>
</dbReference>
<dbReference type="Pfam" id="PF00154">
    <property type="entry name" value="RecA_N"/>
    <property type="match status" value="1"/>
</dbReference>
<evidence type="ECO:0000259" key="10">
    <source>
        <dbReference type="PROSITE" id="PS50163"/>
    </source>
</evidence>
<comment type="caution">
    <text evidence="11">The sequence shown here is derived from an EMBL/GenBank/DDBJ whole genome shotgun (WGS) entry which is preliminary data.</text>
</comment>
<evidence type="ECO:0000259" key="9">
    <source>
        <dbReference type="PROSITE" id="PS50162"/>
    </source>
</evidence>
<dbReference type="InterPro" id="IPR020584">
    <property type="entry name" value="DNA_recomb/repair_RecA_CS"/>
</dbReference>
<dbReference type="PANTHER" id="PTHR45900">
    <property type="entry name" value="RECA"/>
    <property type="match status" value="1"/>
</dbReference>
<dbReference type="SUPFAM" id="SSF54752">
    <property type="entry name" value="RecA protein, C-terminal domain"/>
    <property type="match status" value="1"/>
</dbReference>
<dbReference type="GO" id="GO:0009432">
    <property type="term" value="P:SOS response"/>
    <property type="evidence" value="ECO:0007669"/>
    <property type="project" value="UniProtKB-KW"/>
</dbReference>
<dbReference type="InterPro" id="IPR013765">
    <property type="entry name" value="DNA_recomb/repair_RecA"/>
</dbReference>
<keyword evidence="4 8" id="KW-0067">ATP-binding</keyword>
<accession>A0AAW5P743</accession>
<dbReference type="NCBIfam" id="TIGR02012">
    <property type="entry name" value="tigrfam_recA"/>
    <property type="match status" value="1"/>
</dbReference>
<dbReference type="GO" id="GO:0140664">
    <property type="term" value="F:ATP-dependent DNA damage sensor activity"/>
    <property type="evidence" value="ECO:0007669"/>
    <property type="project" value="InterPro"/>
</dbReference>
<evidence type="ECO:0000256" key="5">
    <source>
        <dbReference type="ARBA" id="ARBA00023125"/>
    </source>
</evidence>
<dbReference type="GO" id="GO:0003697">
    <property type="term" value="F:single-stranded DNA binding"/>
    <property type="evidence" value="ECO:0007669"/>
    <property type="project" value="InterPro"/>
</dbReference>
<keyword evidence="6 8" id="KW-0233">DNA recombination</keyword>
<dbReference type="InterPro" id="IPR003593">
    <property type="entry name" value="AAA+_ATPase"/>
</dbReference>
<dbReference type="GO" id="GO:0005524">
    <property type="term" value="F:ATP binding"/>
    <property type="evidence" value="ECO:0007669"/>
    <property type="project" value="UniProtKB-KW"/>
</dbReference>
<dbReference type="PROSITE" id="PS50163">
    <property type="entry name" value="RECA_3"/>
    <property type="match status" value="1"/>
</dbReference>
<dbReference type="Pfam" id="PF21096">
    <property type="entry name" value="RecA_C"/>
    <property type="match status" value="1"/>
</dbReference>
<name>A0AAW5P743_9BACT</name>